<dbReference type="PROSITE" id="PS51385">
    <property type="entry name" value="YJEF_N"/>
    <property type="match status" value="1"/>
</dbReference>
<keyword evidence="13" id="KW-0511">Multifunctional enzyme</keyword>
<dbReference type="PROSITE" id="PS01050">
    <property type="entry name" value="YJEF_C_2"/>
    <property type="match status" value="1"/>
</dbReference>
<dbReference type="PANTHER" id="PTHR12592:SF0">
    <property type="entry name" value="ATP-DEPENDENT (S)-NAD(P)H-HYDRATE DEHYDRATASE"/>
    <property type="match status" value="1"/>
</dbReference>
<evidence type="ECO:0000256" key="12">
    <source>
        <dbReference type="ARBA" id="ARBA00023239"/>
    </source>
</evidence>
<evidence type="ECO:0000256" key="18">
    <source>
        <dbReference type="HAMAP-Rule" id="MF_01966"/>
    </source>
</evidence>
<sequence length="466" mass="50698">MQKLFEEVGSLDTKCYEEFFLSEDILMEHAANGMASYIRANFSNKQTTLIVTGSGNNGADGIALARLLHGEYDVSLLYAKVPKSQMALLQEKRAKALHVKQIKEFQECDILVDAIVGTGFSGEFSAEITNLLHAMNTSRAFKIACDVPSGLTKSGTCAKATFCADVTLTMGALKKALFLDEAKDFLGKTEVLDLGVSRKLYESQTNWYLLDMQDLKLPARERKNAHKGNFGHLSLLCGEKPGASVMSGLAGLKFGAGLVTLVGYENQQLLHIPHSLMYAHALPDNTTALALGMGLGAEFSDEELQDFLKNDIAMIIDADVFSMKLILKILSRKNIILTPHPKEFVSLLKITELANISVEELQQKRFKYVELFCKAYPHITLLLKGANVIIGLNNNFFINPHGSAKLAKAGSGDVLSGLIGSLLAQGYTPLDAAIHGSLAHTKLAHNYNGSDFSLTPEDLIQGIGNL</sequence>
<dbReference type="NCBIfam" id="TIGR00197">
    <property type="entry name" value="yjeF_nterm"/>
    <property type="match status" value="1"/>
</dbReference>
<comment type="similarity">
    <text evidence="18">Belongs to the NnrE/AIBP family.</text>
</comment>
<evidence type="ECO:0000256" key="16">
    <source>
        <dbReference type="ARBA" id="ARBA00049209"/>
    </source>
</evidence>
<keyword evidence="7 17" id="KW-0067">ATP-binding</keyword>
<dbReference type="PIRSF" id="PIRSF017184">
    <property type="entry name" value="Nnr"/>
    <property type="match status" value="1"/>
</dbReference>
<keyword evidence="10 17" id="KW-0520">NAD</keyword>
<evidence type="ECO:0000256" key="17">
    <source>
        <dbReference type="HAMAP-Rule" id="MF_01965"/>
    </source>
</evidence>
<organism evidence="22 23">
    <name type="scientific">Sulfurimonas sediminis</name>
    <dbReference type="NCBI Taxonomy" id="2590020"/>
    <lineage>
        <taxon>Bacteria</taxon>
        <taxon>Pseudomonadati</taxon>
        <taxon>Campylobacterota</taxon>
        <taxon>Epsilonproteobacteria</taxon>
        <taxon>Campylobacterales</taxon>
        <taxon>Sulfurimonadaceae</taxon>
        <taxon>Sulfurimonas</taxon>
    </lineage>
</organism>
<dbReference type="InterPro" id="IPR030677">
    <property type="entry name" value="Nnr"/>
</dbReference>
<dbReference type="GO" id="GO:0110051">
    <property type="term" value="P:metabolite repair"/>
    <property type="evidence" value="ECO:0007669"/>
    <property type="project" value="TreeGrafter"/>
</dbReference>
<evidence type="ECO:0000256" key="3">
    <source>
        <dbReference type="ARBA" id="ARBA00006001"/>
    </source>
</evidence>
<dbReference type="EMBL" id="CP041235">
    <property type="protein sequence ID" value="QOP42618.1"/>
    <property type="molecule type" value="Genomic_DNA"/>
</dbReference>
<comment type="catalytic activity">
    <reaction evidence="16 17 19">
        <text>(6S)-NADPHX + ADP = AMP + phosphate + NADPH + H(+)</text>
        <dbReference type="Rhea" id="RHEA:32235"/>
        <dbReference type="ChEBI" id="CHEBI:15378"/>
        <dbReference type="ChEBI" id="CHEBI:43474"/>
        <dbReference type="ChEBI" id="CHEBI:57783"/>
        <dbReference type="ChEBI" id="CHEBI:64076"/>
        <dbReference type="ChEBI" id="CHEBI:456215"/>
        <dbReference type="ChEBI" id="CHEBI:456216"/>
        <dbReference type="EC" id="4.2.1.136"/>
    </reaction>
</comment>
<dbReference type="HAMAP" id="MF_01965">
    <property type="entry name" value="NADHX_dehydratase"/>
    <property type="match status" value="1"/>
</dbReference>
<comment type="subunit">
    <text evidence="17">Homotetramer.</text>
</comment>
<feature type="binding site" evidence="17">
    <location>
        <position position="294"/>
    </location>
    <ligand>
        <name>(6S)-NADPHX</name>
        <dbReference type="ChEBI" id="CHEBI:64076"/>
    </ligand>
</feature>
<dbReference type="GO" id="GO:0052855">
    <property type="term" value="F:ADP-dependent NAD(P)H-hydrate dehydratase activity"/>
    <property type="evidence" value="ECO:0007669"/>
    <property type="project" value="UniProtKB-UniRule"/>
</dbReference>
<feature type="binding site" evidence="17">
    <location>
        <position position="340"/>
    </location>
    <ligand>
        <name>(6S)-NADPHX</name>
        <dbReference type="ChEBI" id="CHEBI:64076"/>
    </ligand>
</feature>
<keyword evidence="8 17" id="KW-0521">NADP</keyword>
<dbReference type="InterPro" id="IPR017953">
    <property type="entry name" value="Carbohydrate_kinase_pred_CS"/>
</dbReference>
<comment type="catalytic activity">
    <reaction evidence="2 18 19">
        <text>(6R)-NADPHX = (6S)-NADPHX</text>
        <dbReference type="Rhea" id="RHEA:32227"/>
        <dbReference type="ChEBI" id="CHEBI:64076"/>
        <dbReference type="ChEBI" id="CHEBI:64077"/>
        <dbReference type="EC" id="5.1.99.6"/>
    </reaction>
</comment>
<keyword evidence="23" id="KW-1185">Reference proteome</keyword>
<dbReference type="GO" id="GO:0005524">
    <property type="term" value="F:ATP binding"/>
    <property type="evidence" value="ECO:0007669"/>
    <property type="project" value="UniProtKB-UniRule"/>
</dbReference>
<dbReference type="Pfam" id="PF01256">
    <property type="entry name" value="Carb_kinase"/>
    <property type="match status" value="1"/>
</dbReference>
<evidence type="ECO:0000256" key="8">
    <source>
        <dbReference type="ARBA" id="ARBA00022857"/>
    </source>
</evidence>
<feature type="domain" description="YjeF N-terminal" evidence="21">
    <location>
        <begin position="8"/>
        <end position="202"/>
    </location>
</feature>
<evidence type="ECO:0000256" key="19">
    <source>
        <dbReference type="PIRNR" id="PIRNR017184"/>
    </source>
</evidence>
<evidence type="ECO:0000256" key="1">
    <source>
        <dbReference type="ARBA" id="ARBA00000013"/>
    </source>
</evidence>
<dbReference type="AlphaFoldDB" id="A0A7M1B1L7"/>
<dbReference type="RefSeq" id="WP_193150976.1">
    <property type="nucleotide sequence ID" value="NZ_CP041235.1"/>
</dbReference>
<feature type="binding site" evidence="18">
    <location>
        <position position="146"/>
    </location>
    <ligand>
        <name>(6S)-NADPHX</name>
        <dbReference type="ChEBI" id="CHEBI:64076"/>
    </ligand>
</feature>
<keyword evidence="12 17" id="KW-0456">Lyase</keyword>
<dbReference type="HAMAP" id="MF_01966">
    <property type="entry name" value="NADHX_epimerase"/>
    <property type="match status" value="1"/>
</dbReference>
<feature type="binding site" evidence="18">
    <location>
        <position position="113"/>
    </location>
    <ligand>
        <name>K(+)</name>
        <dbReference type="ChEBI" id="CHEBI:29103"/>
    </ligand>
</feature>
<dbReference type="GO" id="GO:0052856">
    <property type="term" value="F:NAD(P)HX epimerase activity"/>
    <property type="evidence" value="ECO:0007669"/>
    <property type="project" value="UniProtKB-UniRule"/>
</dbReference>
<evidence type="ECO:0000256" key="13">
    <source>
        <dbReference type="ARBA" id="ARBA00023268"/>
    </source>
</evidence>
<comment type="function">
    <text evidence="18">Catalyzes the epimerization of the S- and R-forms of NAD(P)HX, a damaged form of NAD(P)H that is a result of enzymatic or heat-dependent hydration. This is a prerequisite for the S-specific NAD(P)H-hydrate dehydratase to allow the repair of both epimers of NAD(P)HX.</text>
</comment>
<evidence type="ECO:0000259" key="21">
    <source>
        <dbReference type="PROSITE" id="PS51385"/>
    </source>
</evidence>
<evidence type="ECO:0000259" key="20">
    <source>
        <dbReference type="PROSITE" id="PS51383"/>
    </source>
</evidence>
<evidence type="ECO:0000256" key="9">
    <source>
        <dbReference type="ARBA" id="ARBA00022958"/>
    </source>
</evidence>
<dbReference type="Gene3D" id="3.40.1190.20">
    <property type="match status" value="1"/>
</dbReference>
<feature type="binding site" evidence="18">
    <location>
        <position position="149"/>
    </location>
    <ligand>
        <name>K(+)</name>
        <dbReference type="ChEBI" id="CHEBI:29103"/>
    </ligand>
</feature>
<feature type="binding site" evidence="17">
    <location>
        <position position="413"/>
    </location>
    <ligand>
        <name>(6S)-NADPHX</name>
        <dbReference type="ChEBI" id="CHEBI:64076"/>
    </ligand>
</feature>
<evidence type="ECO:0000256" key="5">
    <source>
        <dbReference type="ARBA" id="ARBA00022723"/>
    </source>
</evidence>
<dbReference type="EC" id="4.2.1.136" evidence="19"/>
<dbReference type="SUPFAM" id="SSF64153">
    <property type="entry name" value="YjeF N-terminal domain-like"/>
    <property type="match status" value="1"/>
</dbReference>
<evidence type="ECO:0000256" key="7">
    <source>
        <dbReference type="ARBA" id="ARBA00022840"/>
    </source>
</evidence>
<comment type="caution">
    <text evidence="17">Lacks conserved residue(s) required for the propagation of feature annotation.</text>
</comment>
<keyword evidence="6 17" id="KW-0547">Nucleotide-binding</keyword>
<evidence type="ECO:0000313" key="23">
    <source>
        <dbReference type="Proteomes" id="UP000593719"/>
    </source>
</evidence>
<dbReference type="Gene3D" id="3.40.50.10260">
    <property type="entry name" value="YjeF N-terminal domain"/>
    <property type="match status" value="1"/>
</dbReference>
<proteinExistence type="inferred from homology"/>
<dbReference type="Pfam" id="PF03853">
    <property type="entry name" value="YjeF_N"/>
    <property type="match status" value="1"/>
</dbReference>
<dbReference type="NCBIfam" id="TIGR00196">
    <property type="entry name" value="yjeF_cterm"/>
    <property type="match status" value="1"/>
</dbReference>
<gene>
    <name evidence="17" type="primary">nnrD</name>
    <name evidence="18" type="synonym">nnrE</name>
    <name evidence="22" type="ORF">FJR45_01080</name>
</gene>
<evidence type="ECO:0000256" key="4">
    <source>
        <dbReference type="ARBA" id="ARBA00009524"/>
    </source>
</evidence>
<comment type="cofactor">
    <cofactor evidence="18 19">
        <name>K(+)</name>
        <dbReference type="ChEBI" id="CHEBI:29103"/>
    </cofactor>
    <text evidence="18 19">Binds 1 potassium ion per subunit.</text>
</comment>
<evidence type="ECO:0000313" key="22">
    <source>
        <dbReference type="EMBL" id="QOP42618.1"/>
    </source>
</evidence>
<comment type="function">
    <text evidence="14 19">Bifunctional enzyme that catalyzes the epimerization of the S- and R-forms of NAD(P)HX and the dehydration of the S-form of NAD(P)HX at the expense of ADP, which is converted to AMP. This allows the repair of both epimers of NAD(P)HX, a damaged form of NAD(P)H that is a result of enzymatic or heat-dependent hydration.</text>
</comment>
<dbReference type="PANTHER" id="PTHR12592">
    <property type="entry name" value="ATP-DEPENDENT (S)-NAD(P)H-HYDRATE DEHYDRATASE FAMILY MEMBER"/>
    <property type="match status" value="1"/>
</dbReference>
<dbReference type="EC" id="5.1.99.6" evidence="19"/>
<evidence type="ECO:0000256" key="6">
    <source>
        <dbReference type="ARBA" id="ARBA00022741"/>
    </source>
</evidence>
<dbReference type="InterPro" id="IPR000631">
    <property type="entry name" value="CARKD"/>
</dbReference>
<feature type="binding site" evidence="18">
    <location>
        <begin position="56"/>
        <end position="60"/>
    </location>
    <ligand>
        <name>(6S)-NADPHX</name>
        <dbReference type="ChEBI" id="CHEBI:64076"/>
    </ligand>
</feature>
<keyword evidence="5 18" id="KW-0479">Metal-binding</keyword>
<name>A0A7M1B1L7_9BACT</name>
<dbReference type="InterPro" id="IPR004443">
    <property type="entry name" value="YjeF_N_dom"/>
</dbReference>
<comment type="similarity">
    <text evidence="3 19">In the N-terminal section; belongs to the NnrE/AIBP family.</text>
</comment>
<dbReference type="GO" id="GO:0046496">
    <property type="term" value="P:nicotinamide nucleotide metabolic process"/>
    <property type="evidence" value="ECO:0007669"/>
    <property type="project" value="UniProtKB-UniRule"/>
</dbReference>
<feature type="binding site" evidence="17">
    <location>
        <position position="243"/>
    </location>
    <ligand>
        <name>(6S)-NADPHX</name>
        <dbReference type="ChEBI" id="CHEBI:64076"/>
    </ligand>
</feature>
<evidence type="ECO:0000256" key="11">
    <source>
        <dbReference type="ARBA" id="ARBA00023235"/>
    </source>
</evidence>
<dbReference type="SUPFAM" id="SSF53613">
    <property type="entry name" value="Ribokinase-like"/>
    <property type="match status" value="1"/>
</dbReference>
<comment type="cofactor">
    <cofactor evidence="17">
        <name>Mg(2+)</name>
        <dbReference type="ChEBI" id="CHEBI:18420"/>
    </cofactor>
</comment>
<evidence type="ECO:0000256" key="15">
    <source>
        <dbReference type="ARBA" id="ARBA00048238"/>
    </source>
</evidence>
<feature type="binding site" evidence="18">
    <location>
        <position position="57"/>
    </location>
    <ligand>
        <name>K(+)</name>
        <dbReference type="ChEBI" id="CHEBI:29103"/>
    </ligand>
</feature>
<dbReference type="Proteomes" id="UP000593719">
    <property type="component" value="Chromosome"/>
</dbReference>
<keyword evidence="9 18" id="KW-0630">Potassium</keyword>
<comment type="catalytic activity">
    <reaction evidence="1 18 19">
        <text>(6R)-NADHX = (6S)-NADHX</text>
        <dbReference type="Rhea" id="RHEA:32215"/>
        <dbReference type="ChEBI" id="CHEBI:64074"/>
        <dbReference type="ChEBI" id="CHEBI:64075"/>
        <dbReference type="EC" id="5.1.99.6"/>
    </reaction>
</comment>
<protein>
    <recommendedName>
        <fullName evidence="19">Bifunctional NAD(P)H-hydrate repair enzyme</fullName>
    </recommendedName>
    <alternativeName>
        <fullName evidence="19">Nicotinamide nucleotide repair protein</fullName>
    </alternativeName>
    <domain>
        <recommendedName>
            <fullName evidence="19">ADP-dependent (S)-NAD(P)H-hydrate dehydratase</fullName>
            <ecNumber evidence="19">4.2.1.136</ecNumber>
        </recommendedName>
        <alternativeName>
            <fullName evidence="19">ADP-dependent NAD(P)HX dehydratase</fullName>
        </alternativeName>
    </domain>
    <domain>
        <recommendedName>
            <fullName evidence="19">NAD(P)H-hydrate epimerase</fullName>
            <ecNumber evidence="19">5.1.99.6</ecNumber>
        </recommendedName>
    </domain>
</protein>
<dbReference type="GO" id="GO:0046872">
    <property type="term" value="F:metal ion binding"/>
    <property type="evidence" value="ECO:0007669"/>
    <property type="project" value="UniProtKB-UniRule"/>
</dbReference>
<comment type="catalytic activity">
    <reaction evidence="15 17 19">
        <text>(6S)-NADHX + ADP = AMP + phosphate + NADH + H(+)</text>
        <dbReference type="Rhea" id="RHEA:32223"/>
        <dbReference type="ChEBI" id="CHEBI:15378"/>
        <dbReference type="ChEBI" id="CHEBI:43474"/>
        <dbReference type="ChEBI" id="CHEBI:57945"/>
        <dbReference type="ChEBI" id="CHEBI:64074"/>
        <dbReference type="ChEBI" id="CHEBI:456215"/>
        <dbReference type="ChEBI" id="CHEBI:456216"/>
        <dbReference type="EC" id="4.2.1.136"/>
    </reaction>
</comment>
<feature type="domain" description="YjeF C-terminal" evidence="20">
    <location>
        <begin position="209"/>
        <end position="466"/>
    </location>
</feature>
<dbReference type="CDD" id="cd01171">
    <property type="entry name" value="YXKO-related"/>
    <property type="match status" value="1"/>
</dbReference>
<evidence type="ECO:0000256" key="10">
    <source>
        <dbReference type="ARBA" id="ARBA00023027"/>
    </source>
</evidence>
<comment type="function">
    <text evidence="17">Catalyzes the dehydration of the S-form of NAD(P)HX at the expense of ADP, which is converted to AMP. Together with NAD(P)HX epimerase, which catalyzes the epimerization of the S- and R-forms, the enzyme allows the repair of both epimers of NAD(P)HX, a damaged form of NAD(P)H that is a result of enzymatic or heat-dependent hydration.</text>
</comment>
<feature type="binding site" evidence="18">
    <location>
        <begin position="117"/>
        <end position="123"/>
    </location>
    <ligand>
        <name>(6S)-NADPHX</name>
        <dbReference type="ChEBI" id="CHEBI:64076"/>
    </ligand>
</feature>
<dbReference type="KEGG" id="ssei:FJR45_01080"/>
<evidence type="ECO:0000256" key="14">
    <source>
        <dbReference type="ARBA" id="ARBA00025153"/>
    </source>
</evidence>
<dbReference type="PROSITE" id="PS51383">
    <property type="entry name" value="YJEF_C_3"/>
    <property type="match status" value="1"/>
</dbReference>
<dbReference type="InterPro" id="IPR029056">
    <property type="entry name" value="Ribokinase-like"/>
</dbReference>
<accession>A0A7M1B1L7</accession>
<reference evidence="22 23" key="1">
    <citation type="submission" date="2019-06" db="EMBL/GenBank/DDBJ databases">
        <title>Sulfurimonas gotlandica sp. nov., a chemoautotrophic and psychrotolerant epsilonproteobacterium isolated from a pelagic redoxcline, and an emended description of the genus Sulfurimonas.</title>
        <authorList>
            <person name="Wang S."/>
            <person name="Jiang L."/>
            <person name="Shao Z."/>
        </authorList>
    </citation>
    <scope>NUCLEOTIDE SEQUENCE [LARGE SCALE GENOMIC DNA]</scope>
    <source>
        <strain evidence="22 23">S2-6</strain>
    </source>
</reference>
<comment type="similarity">
    <text evidence="17">Belongs to the NnrD/CARKD family.</text>
</comment>
<keyword evidence="11 18" id="KW-0413">Isomerase</keyword>
<feature type="binding site" evidence="17">
    <location>
        <position position="412"/>
    </location>
    <ligand>
        <name>AMP</name>
        <dbReference type="ChEBI" id="CHEBI:456215"/>
    </ligand>
</feature>
<dbReference type="InterPro" id="IPR036652">
    <property type="entry name" value="YjeF_N_dom_sf"/>
</dbReference>
<comment type="similarity">
    <text evidence="4 19">In the C-terminal section; belongs to the NnrD/CARKD family.</text>
</comment>
<evidence type="ECO:0000256" key="2">
    <source>
        <dbReference type="ARBA" id="ARBA00000909"/>
    </source>
</evidence>